<evidence type="ECO:0000256" key="1">
    <source>
        <dbReference type="ARBA" id="ARBA00022701"/>
    </source>
</evidence>
<feature type="coiled-coil region" evidence="6">
    <location>
        <begin position="657"/>
        <end position="684"/>
    </location>
</feature>
<feature type="region of interest" description="Disordered" evidence="7">
    <location>
        <begin position="94"/>
        <end position="206"/>
    </location>
</feature>
<accession>A0ABD1YD00</accession>
<feature type="region of interest" description="Disordered" evidence="7">
    <location>
        <begin position="1277"/>
        <end position="1296"/>
    </location>
</feature>
<evidence type="ECO:0000256" key="3">
    <source>
        <dbReference type="ARBA" id="ARBA00022840"/>
    </source>
</evidence>
<keyword evidence="2" id="KW-0547">Nucleotide-binding</keyword>
<feature type="compositionally biased region" description="Pro residues" evidence="7">
    <location>
        <begin position="1218"/>
        <end position="1239"/>
    </location>
</feature>
<evidence type="ECO:0000313" key="8">
    <source>
        <dbReference type="EMBL" id="KAL2623432.1"/>
    </source>
</evidence>
<organism evidence="8 9">
    <name type="scientific">Riccia fluitans</name>
    <dbReference type="NCBI Taxonomy" id="41844"/>
    <lineage>
        <taxon>Eukaryota</taxon>
        <taxon>Viridiplantae</taxon>
        <taxon>Streptophyta</taxon>
        <taxon>Embryophyta</taxon>
        <taxon>Marchantiophyta</taxon>
        <taxon>Marchantiopsida</taxon>
        <taxon>Marchantiidae</taxon>
        <taxon>Marchantiales</taxon>
        <taxon>Ricciaceae</taxon>
        <taxon>Riccia</taxon>
    </lineage>
</organism>
<dbReference type="InterPro" id="IPR044986">
    <property type="entry name" value="KIF15/KIN-12"/>
</dbReference>
<feature type="compositionally biased region" description="Basic residues" evidence="7">
    <location>
        <begin position="307"/>
        <end position="317"/>
    </location>
</feature>
<feature type="region of interest" description="Disordered" evidence="7">
    <location>
        <begin position="861"/>
        <end position="881"/>
    </location>
</feature>
<feature type="region of interest" description="Disordered" evidence="7">
    <location>
        <begin position="1301"/>
        <end position="1328"/>
    </location>
</feature>
<dbReference type="GO" id="GO:0005874">
    <property type="term" value="C:microtubule"/>
    <property type="evidence" value="ECO:0007669"/>
    <property type="project" value="UniProtKB-KW"/>
</dbReference>
<keyword evidence="3" id="KW-0067">ATP-binding</keyword>
<feature type="coiled-coil region" evidence="6">
    <location>
        <begin position="582"/>
        <end position="609"/>
    </location>
</feature>
<dbReference type="Proteomes" id="UP001605036">
    <property type="component" value="Unassembled WGS sequence"/>
</dbReference>
<proteinExistence type="predicted"/>
<reference evidence="8 9" key="1">
    <citation type="submission" date="2024-09" db="EMBL/GenBank/DDBJ databases">
        <title>Chromosome-scale assembly of Riccia fluitans.</title>
        <authorList>
            <person name="Paukszto L."/>
            <person name="Sawicki J."/>
            <person name="Karawczyk K."/>
            <person name="Piernik-Szablinska J."/>
            <person name="Szczecinska M."/>
            <person name="Mazdziarz M."/>
        </authorList>
    </citation>
    <scope>NUCLEOTIDE SEQUENCE [LARGE SCALE GENOMIC DNA]</scope>
    <source>
        <strain evidence="8">Rf_01</strain>
        <tissue evidence="8">Aerial parts of the thallus</tissue>
    </source>
</reference>
<feature type="compositionally biased region" description="Polar residues" evidence="7">
    <location>
        <begin position="184"/>
        <end position="195"/>
    </location>
</feature>
<feature type="compositionally biased region" description="Basic and acidic residues" evidence="7">
    <location>
        <begin position="964"/>
        <end position="975"/>
    </location>
</feature>
<feature type="compositionally biased region" description="Polar residues" evidence="7">
    <location>
        <begin position="1241"/>
        <end position="1257"/>
    </location>
</feature>
<keyword evidence="1" id="KW-0493">Microtubule</keyword>
<feature type="compositionally biased region" description="Basic and acidic residues" evidence="7">
    <location>
        <begin position="741"/>
        <end position="752"/>
    </location>
</feature>
<feature type="compositionally biased region" description="Basic and acidic residues" evidence="7">
    <location>
        <begin position="723"/>
        <end position="734"/>
    </location>
</feature>
<sequence length="1903" mass="214855">MCQAIAADPSRPLELHMHHHHHHYLASPTSPFSQTNSAPYFEESELAAPASDNFSPGPLLSRGHSDGTQRVAPSVLWIKNQISEDEVEKLPAKIVQQESEESQVTKSGGLIKRHSGSHFSNTSDIRSIEYPNKLSSSEDCDSERRSEREVTGRRKQTPTASKQSEASSLRHTKKEKHGRRRLYDSSSDESPTPTIKESRTIGQRPLQTLADACKPKCLHGAKEDDPELVGRTPALFRHVSETAERPFAITEKLCSNLSVPPHSISGSGTNENTNTGGIISASGPDNVSEFVHNYACADISEVEKQRSPHHPPTKAVRKNISSRSSRRQERRTPRSASHAEARNDARKTLPGIDHLESQVEGGKPQADKSKNPHTIEGNRTPAKRGKTVVDWRDAEKVKVPKPEMQSCLPCFRPEASTTKKHSERLKNSDSLDGNEMIEDVLSGDDRSGTEKLKSEYLQDPVWTTLYAPWNSKSMTQNRFREAVEAAWKTNLGTKSELESEDLNCEPIIDVSGDPPEPVDEKMSTETLAHLVPDDKSPAHEDTVKIAEEGMRDLLDERALFRAKFKEEMEQGVTDRLRLQELLQLEKFKLEATERELREVKKNFQEALLAGAKANQKHACESLLENQPLNTQNMITVDGIPMKLKSESEARLAAEAKASYFEQSAKAAEEKIQSLLEERNRFYSRFQEDLDSKCSNKTDKEDCVNHAKPKSPQKYDAGSSVPDKLSHGFSEDEKRAAKHKNEKTSAARRRQELEVEDTDKRRSHPLLELEESRQRLVHGMEDRRSKASTKHDALELGKIENQQEAIHDKEKQLATSGCVNSTLKNGKKRLFSPTSSSSNAQMWEPNLPFSLKIERCRSEDGKTTTTFDISPTLDAKGDSPNTSGGCKLEIRQTEFTESTNCSDSSCSDFVVKYGDEELVSRKVKSYSYDIPDKEEQHFQAEEPGGTISEAAASETDENWIGRSYQHSDSERSDKQSDLSPAESRGTSICSEEDNDAYKCNECPSSKGHPEAKAEESLGAELYGNNCDLDRRDNKVERGVRSPLKDLDNRLMLLPSKWKSEAKAELRRIIQEQELTWKIAEDAVNELGRRLELLERYKMELQDNLSRRRVNSDRERVWTRLDNGPESSPRGFSSLYHSPIFEDRLRPVEEVLLKETSRGGNTTDVVAYETHQSSDPEIQKLKADIEEMKNHIYGRDSSSPLRGSRACSPLKEDFRYSSSPPTPPLPPPPATPATPPTPPTVPNHQKFSNQERATGQKGSEISRQDNEVLAVLDAKSVQPENVKTSVTSQDTWRGSNGYSRKKVDRHYYHEDPRSGNSHVESRSWVPVPDDENVDSNGWSSSEVHGNRNLKKNLQTAALDFGTVNSTVFLPSRHGCWDDCTMPCKLKSDEGEVKVFKDAMRKISSIFWDQEGNLKSLKGAVNITPEGQSQYIQMRNFYVNLLREMSEQLGELCSNLQTDSSENNYNTSKTVVRQIPGGLEAENLRAALGAAERQIEEEVNINCQLKEKLNAGDSHLSRIMEQHAEELMRKDKTVSFAKQLNLRLANDMSATETSLAELRVSYKSLVTNLENQLKEAREEVIGLQSTLTELKVEVERNQSLVLDLELAGKEKQLEIQELTERMHVLQHENEENQSLITQLERAGEEKESQIHGLTDRMQALQSQSDEISEQRSELLKSIQELRREADNHQHHIVELVKINEELLEFAQAKEDEVSALTKEVTSLQQVSKGKSDEANKLAVEAAISLRELMEARRNAESYRTHCENLKSKLEQTEQELNAREDALERLTRHLETTIEGQDLIFEEKEQLLLSLSNAQYKERRMDDQIKQSKIIIEDLEDKLAVVEHELASAKIEITEMRARGKETLAIEKEAGEMRNRVHQLEEEIMEKEGQISILKSTYPGEFESTF</sequence>
<name>A0ABD1YD00_9MARC</name>
<dbReference type="EMBL" id="JBHFFA010000006">
    <property type="protein sequence ID" value="KAL2623432.1"/>
    <property type="molecule type" value="Genomic_DNA"/>
</dbReference>
<feature type="region of interest" description="Disordered" evidence="7">
    <location>
        <begin position="301"/>
        <end position="387"/>
    </location>
</feature>
<keyword evidence="4 6" id="KW-0175">Coiled coil</keyword>
<dbReference type="PANTHER" id="PTHR37739">
    <property type="entry name" value="KINESIN-LIKE PROTEIN KIN-12D"/>
    <property type="match status" value="1"/>
</dbReference>
<keyword evidence="9" id="KW-1185">Reference proteome</keyword>
<evidence type="ECO:0000313" key="9">
    <source>
        <dbReference type="Proteomes" id="UP001605036"/>
    </source>
</evidence>
<feature type="compositionally biased region" description="Basic and acidic residues" evidence="7">
    <location>
        <begin position="693"/>
        <end position="704"/>
    </location>
</feature>
<keyword evidence="5" id="KW-0505">Motor protein</keyword>
<dbReference type="PANTHER" id="PTHR37739:SF8">
    <property type="entry name" value="KINESIN-LIKE PROTEIN KIN-12D"/>
    <property type="match status" value="1"/>
</dbReference>
<evidence type="ECO:0000256" key="7">
    <source>
        <dbReference type="SAM" id="MobiDB-lite"/>
    </source>
</evidence>
<feature type="region of interest" description="Disordered" evidence="7">
    <location>
        <begin position="962"/>
        <end position="988"/>
    </location>
</feature>
<gene>
    <name evidence="8" type="ORF">R1flu_003637</name>
</gene>
<dbReference type="GO" id="GO:0005524">
    <property type="term" value="F:ATP binding"/>
    <property type="evidence" value="ECO:0007669"/>
    <property type="project" value="UniProtKB-KW"/>
</dbReference>
<evidence type="ECO:0000256" key="6">
    <source>
        <dbReference type="SAM" id="Coils"/>
    </source>
</evidence>
<feature type="compositionally biased region" description="Basic and acidic residues" evidence="7">
    <location>
        <begin position="326"/>
        <end position="357"/>
    </location>
</feature>
<evidence type="ECO:0000256" key="5">
    <source>
        <dbReference type="ARBA" id="ARBA00023175"/>
    </source>
</evidence>
<evidence type="ECO:0000256" key="2">
    <source>
        <dbReference type="ARBA" id="ARBA00022741"/>
    </source>
</evidence>
<comment type="caution">
    <text evidence="8">The sequence shown here is derived from an EMBL/GenBank/DDBJ whole genome shotgun (WGS) entry which is preliminary data.</text>
</comment>
<feature type="region of interest" description="Disordered" evidence="7">
    <location>
        <begin position="693"/>
        <end position="767"/>
    </location>
</feature>
<evidence type="ECO:0000256" key="4">
    <source>
        <dbReference type="ARBA" id="ARBA00023054"/>
    </source>
</evidence>
<protein>
    <submittedName>
        <fullName evidence="8">Uncharacterized protein</fullName>
    </submittedName>
</protein>
<feature type="region of interest" description="Disordered" evidence="7">
    <location>
        <begin position="48"/>
        <end position="68"/>
    </location>
</feature>
<feature type="coiled-coil region" evidence="6">
    <location>
        <begin position="1552"/>
        <end position="1786"/>
    </location>
</feature>
<feature type="coiled-coil region" evidence="6">
    <location>
        <begin position="1815"/>
        <end position="1894"/>
    </location>
</feature>
<feature type="compositionally biased region" description="Basic and acidic residues" evidence="7">
    <location>
        <begin position="142"/>
        <end position="152"/>
    </location>
</feature>
<feature type="compositionally biased region" description="Polar residues" evidence="7">
    <location>
        <begin position="157"/>
        <end position="169"/>
    </location>
</feature>
<feature type="compositionally biased region" description="Basic residues" evidence="7">
    <location>
        <begin position="170"/>
        <end position="180"/>
    </location>
</feature>
<feature type="region of interest" description="Disordered" evidence="7">
    <location>
        <begin position="1190"/>
        <end position="1263"/>
    </location>
</feature>